<dbReference type="OrthoDB" id="6730379at2759"/>
<dbReference type="PROSITE" id="PS50850">
    <property type="entry name" value="MFS"/>
    <property type="match status" value="1"/>
</dbReference>
<dbReference type="InterPro" id="IPR036259">
    <property type="entry name" value="MFS_trans_sf"/>
</dbReference>
<feature type="region of interest" description="Disordered" evidence="7">
    <location>
        <begin position="1"/>
        <end position="21"/>
    </location>
</feature>
<evidence type="ECO:0000256" key="1">
    <source>
        <dbReference type="ARBA" id="ARBA00004141"/>
    </source>
</evidence>
<keyword evidence="11" id="KW-1185">Reference proteome</keyword>
<keyword evidence="5 8" id="KW-0472">Membrane</keyword>
<gene>
    <name evidence="10" type="ORF">B0A55_02539</name>
</gene>
<feature type="transmembrane region" description="Helical" evidence="8">
    <location>
        <begin position="165"/>
        <end position="185"/>
    </location>
</feature>
<name>A0A4U0XZE6_9PEZI</name>
<dbReference type="Proteomes" id="UP000309340">
    <property type="component" value="Unassembled WGS sequence"/>
</dbReference>
<dbReference type="GO" id="GO:0022857">
    <property type="term" value="F:transmembrane transporter activity"/>
    <property type="evidence" value="ECO:0007669"/>
    <property type="project" value="InterPro"/>
</dbReference>
<evidence type="ECO:0000256" key="8">
    <source>
        <dbReference type="SAM" id="Phobius"/>
    </source>
</evidence>
<dbReference type="PANTHER" id="PTHR43791">
    <property type="entry name" value="PERMEASE-RELATED"/>
    <property type="match status" value="1"/>
</dbReference>
<evidence type="ECO:0000313" key="11">
    <source>
        <dbReference type="Proteomes" id="UP000309340"/>
    </source>
</evidence>
<feature type="transmembrane region" description="Helical" evidence="8">
    <location>
        <begin position="229"/>
        <end position="249"/>
    </location>
</feature>
<evidence type="ECO:0000256" key="4">
    <source>
        <dbReference type="ARBA" id="ARBA00022989"/>
    </source>
</evidence>
<evidence type="ECO:0000256" key="5">
    <source>
        <dbReference type="ARBA" id="ARBA00023136"/>
    </source>
</evidence>
<dbReference type="CDD" id="cd17327">
    <property type="entry name" value="MFS_FEN2_like"/>
    <property type="match status" value="1"/>
</dbReference>
<feature type="transmembrane region" description="Helical" evidence="8">
    <location>
        <begin position="360"/>
        <end position="381"/>
    </location>
</feature>
<accession>A0A4U0XZE6</accession>
<feature type="transmembrane region" description="Helical" evidence="8">
    <location>
        <begin position="393"/>
        <end position="411"/>
    </location>
</feature>
<feature type="transmembrane region" description="Helical" evidence="8">
    <location>
        <begin position="197"/>
        <end position="217"/>
    </location>
</feature>
<reference evidence="10 11" key="1">
    <citation type="submission" date="2017-03" db="EMBL/GenBank/DDBJ databases">
        <title>Genomes of endolithic fungi from Antarctica.</title>
        <authorList>
            <person name="Coleine C."/>
            <person name="Masonjones S."/>
            <person name="Stajich J.E."/>
        </authorList>
    </citation>
    <scope>NUCLEOTIDE SEQUENCE [LARGE SCALE GENOMIC DNA]</scope>
    <source>
        <strain evidence="10 11">CCFEE 5184</strain>
    </source>
</reference>
<evidence type="ECO:0000256" key="7">
    <source>
        <dbReference type="SAM" id="MobiDB-lite"/>
    </source>
</evidence>
<dbReference type="InterPro" id="IPR011701">
    <property type="entry name" value="MFS"/>
</dbReference>
<dbReference type="InterPro" id="IPR020846">
    <property type="entry name" value="MFS_dom"/>
</dbReference>
<proteinExistence type="inferred from homology"/>
<dbReference type="Pfam" id="PF07690">
    <property type="entry name" value="MFS_1"/>
    <property type="match status" value="1"/>
</dbReference>
<keyword evidence="4 8" id="KW-1133">Transmembrane helix</keyword>
<dbReference type="PANTHER" id="PTHR43791:SF40">
    <property type="entry name" value="THIAMINE PATHWAY TRANSPORTER THI73"/>
    <property type="match status" value="1"/>
</dbReference>
<feature type="transmembrane region" description="Helical" evidence="8">
    <location>
        <begin position="454"/>
        <end position="474"/>
    </location>
</feature>
<dbReference type="FunFam" id="1.20.1250.20:FF:000064">
    <property type="entry name" value="MFS allantoate transporter"/>
    <property type="match status" value="1"/>
</dbReference>
<dbReference type="GO" id="GO:0016020">
    <property type="term" value="C:membrane"/>
    <property type="evidence" value="ECO:0007669"/>
    <property type="project" value="UniProtKB-SubCell"/>
</dbReference>
<feature type="domain" description="Major facilitator superfamily (MFS) profile" evidence="9">
    <location>
        <begin position="69"/>
        <end position="479"/>
    </location>
</feature>
<dbReference type="SUPFAM" id="SSF103473">
    <property type="entry name" value="MFS general substrate transporter"/>
    <property type="match status" value="1"/>
</dbReference>
<dbReference type="AlphaFoldDB" id="A0A4U0XZE6"/>
<protein>
    <recommendedName>
        <fullName evidence="9">Major facilitator superfamily (MFS) profile domain-containing protein</fullName>
    </recommendedName>
</protein>
<comment type="similarity">
    <text evidence="6">Belongs to the major facilitator superfamily. Allantoate permease family.</text>
</comment>
<dbReference type="EMBL" id="NAJQ01000058">
    <property type="protein sequence ID" value="TKA81073.1"/>
    <property type="molecule type" value="Genomic_DNA"/>
</dbReference>
<dbReference type="Gene3D" id="1.20.1250.20">
    <property type="entry name" value="MFS general substrate transporter like domains"/>
    <property type="match status" value="2"/>
</dbReference>
<keyword evidence="3 8" id="KW-0812">Transmembrane</keyword>
<evidence type="ECO:0000313" key="10">
    <source>
        <dbReference type="EMBL" id="TKA81073.1"/>
    </source>
</evidence>
<feature type="transmembrane region" description="Helical" evidence="8">
    <location>
        <begin position="106"/>
        <end position="124"/>
    </location>
</feature>
<organism evidence="10 11">
    <name type="scientific">Friedmanniomyces simplex</name>
    <dbReference type="NCBI Taxonomy" id="329884"/>
    <lineage>
        <taxon>Eukaryota</taxon>
        <taxon>Fungi</taxon>
        <taxon>Dikarya</taxon>
        <taxon>Ascomycota</taxon>
        <taxon>Pezizomycotina</taxon>
        <taxon>Dothideomycetes</taxon>
        <taxon>Dothideomycetidae</taxon>
        <taxon>Mycosphaerellales</taxon>
        <taxon>Teratosphaeriaceae</taxon>
        <taxon>Friedmanniomyces</taxon>
    </lineage>
</organism>
<comment type="subcellular location">
    <subcellularLocation>
        <location evidence="1">Membrane</location>
        <topology evidence="1">Multi-pass membrane protein</topology>
    </subcellularLocation>
</comment>
<evidence type="ECO:0000256" key="3">
    <source>
        <dbReference type="ARBA" id="ARBA00022692"/>
    </source>
</evidence>
<keyword evidence="2" id="KW-0813">Transport</keyword>
<evidence type="ECO:0000256" key="6">
    <source>
        <dbReference type="ARBA" id="ARBA00037968"/>
    </source>
</evidence>
<evidence type="ECO:0000256" key="2">
    <source>
        <dbReference type="ARBA" id="ARBA00022448"/>
    </source>
</evidence>
<comment type="caution">
    <text evidence="10">The sequence shown here is derived from an EMBL/GenBank/DDBJ whole genome shotgun (WGS) entry which is preliminary data.</text>
</comment>
<feature type="transmembrane region" description="Helical" evidence="8">
    <location>
        <begin position="423"/>
        <end position="442"/>
    </location>
</feature>
<evidence type="ECO:0000259" key="9">
    <source>
        <dbReference type="PROSITE" id="PS50850"/>
    </source>
</evidence>
<feature type="transmembrane region" description="Helical" evidence="8">
    <location>
        <begin position="332"/>
        <end position="353"/>
    </location>
</feature>
<sequence length="513" mass="56753">MSTYSGKEKDGLDVEASPHRADASEPIVGVVKDVSNADAALDFLRSEGEVRPMTAEDEKRLVRKIDWMIMPLMWCCYCCQYLDKTLVNYANVMGLEQDAHVSKGQFSNLALIFYVTYLAFEFPHGYGMQRLPTAKYLGTMVSVWGLMVAVTSACKNYGALVTTRVLLGCFESAVAPSLILITSMWYKRNEQPPRVGIWYLGTGTGTIIGSLISYGFQHYHSHTFTSWQIMFLVVGLMTICVGVLVILLLPDNPMKSGLTHEEKVWAVERLRENMTGIENKHLKLNQVLECLRDPQTWLLSLITISSNVPNGAVSSFQATLIKGFGYDSKTTALLQIPSGAVSIVAILTATYLAGRYNQRGIQIVLLLIPGMLGGALMAFLPADNKAGKLIGNYLTNAIGSTLPLLYSWVSANYAGHTKKVTMNAILLMSFCLGNIIGPLSFTPKSAPNYVPAKITIIVTCAFAAVVTIVLQLYYMRENKRRDGLVEVGEVGHLKDVEFADMTDRENKEFRYRL</sequence>